<evidence type="ECO:0000256" key="8">
    <source>
        <dbReference type="SAM" id="Phobius"/>
    </source>
</evidence>
<dbReference type="AlphaFoldDB" id="A0AAW2WKX5"/>
<keyword evidence="1" id="KW-0723">Serine/threonine-protein kinase</keyword>
<feature type="domain" description="Protein kinase" evidence="9">
    <location>
        <begin position="423"/>
        <end position="677"/>
    </location>
</feature>
<dbReference type="FunFam" id="3.30.200.20:FF:000146">
    <property type="entry name" value="receptor-like serine/threonine-protein kinase ALE2"/>
    <property type="match status" value="1"/>
</dbReference>
<feature type="compositionally biased region" description="Polar residues" evidence="7">
    <location>
        <begin position="64"/>
        <end position="76"/>
    </location>
</feature>
<keyword evidence="3 6" id="KW-0547">Nucleotide-binding</keyword>
<evidence type="ECO:0000259" key="9">
    <source>
        <dbReference type="PROSITE" id="PS50011"/>
    </source>
</evidence>
<dbReference type="PROSITE" id="PS00108">
    <property type="entry name" value="PROTEIN_KINASE_ST"/>
    <property type="match status" value="1"/>
</dbReference>
<evidence type="ECO:0000256" key="5">
    <source>
        <dbReference type="ARBA" id="ARBA00022840"/>
    </source>
</evidence>
<dbReference type="PROSITE" id="PS00107">
    <property type="entry name" value="PROTEIN_KINASE_ATP"/>
    <property type="match status" value="1"/>
</dbReference>
<gene>
    <name evidence="10" type="ORF">Sradi_0079500</name>
</gene>
<name>A0AAW2WKX5_SESRA</name>
<organism evidence="10">
    <name type="scientific">Sesamum radiatum</name>
    <name type="common">Black benniseed</name>
    <dbReference type="NCBI Taxonomy" id="300843"/>
    <lineage>
        <taxon>Eukaryota</taxon>
        <taxon>Viridiplantae</taxon>
        <taxon>Streptophyta</taxon>
        <taxon>Embryophyta</taxon>
        <taxon>Tracheophyta</taxon>
        <taxon>Spermatophyta</taxon>
        <taxon>Magnoliopsida</taxon>
        <taxon>eudicotyledons</taxon>
        <taxon>Gunneridae</taxon>
        <taxon>Pentapetalae</taxon>
        <taxon>asterids</taxon>
        <taxon>lamiids</taxon>
        <taxon>Lamiales</taxon>
        <taxon>Pedaliaceae</taxon>
        <taxon>Sesamum</taxon>
    </lineage>
</organism>
<evidence type="ECO:0000256" key="4">
    <source>
        <dbReference type="ARBA" id="ARBA00022777"/>
    </source>
</evidence>
<dbReference type="InterPro" id="IPR008271">
    <property type="entry name" value="Ser/Thr_kinase_AS"/>
</dbReference>
<dbReference type="GO" id="GO:0005524">
    <property type="term" value="F:ATP binding"/>
    <property type="evidence" value="ECO:0007669"/>
    <property type="project" value="UniProtKB-UniRule"/>
</dbReference>
<keyword evidence="8" id="KW-0812">Transmembrane</keyword>
<dbReference type="PANTHER" id="PTHR47989:SF45">
    <property type="entry name" value="OS01G0709500 PROTEIN"/>
    <property type="match status" value="1"/>
</dbReference>
<keyword evidence="2" id="KW-0808">Transferase</keyword>
<dbReference type="InterPro" id="IPR001245">
    <property type="entry name" value="Ser-Thr/Tyr_kinase_cat_dom"/>
</dbReference>
<evidence type="ECO:0000256" key="6">
    <source>
        <dbReference type="PROSITE-ProRule" id="PRU10141"/>
    </source>
</evidence>
<keyword evidence="10" id="KW-0675">Receptor</keyword>
<dbReference type="InterPro" id="IPR000719">
    <property type="entry name" value="Prot_kinase_dom"/>
</dbReference>
<reference evidence="10" key="2">
    <citation type="journal article" date="2024" name="Plant">
        <title>Genomic evolution and insights into agronomic trait innovations of Sesamum species.</title>
        <authorList>
            <person name="Miao H."/>
            <person name="Wang L."/>
            <person name="Qu L."/>
            <person name="Liu H."/>
            <person name="Sun Y."/>
            <person name="Le M."/>
            <person name="Wang Q."/>
            <person name="Wei S."/>
            <person name="Zheng Y."/>
            <person name="Lin W."/>
            <person name="Duan Y."/>
            <person name="Cao H."/>
            <person name="Xiong S."/>
            <person name="Wang X."/>
            <person name="Wei L."/>
            <person name="Li C."/>
            <person name="Ma Q."/>
            <person name="Ju M."/>
            <person name="Zhao R."/>
            <person name="Li G."/>
            <person name="Mu C."/>
            <person name="Tian Q."/>
            <person name="Mei H."/>
            <person name="Zhang T."/>
            <person name="Gao T."/>
            <person name="Zhang H."/>
        </authorList>
    </citation>
    <scope>NUCLEOTIDE SEQUENCE</scope>
    <source>
        <strain evidence="10">G02</strain>
    </source>
</reference>
<protein>
    <submittedName>
        <fullName evidence="10">Receptor-like serine/threonine-protein kinase ALE2</fullName>
    </submittedName>
</protein>
<sequence length="782" mass="86566">MLADIVFYYFETVTFLHFPFISLLLIDVYVSPSKFFARLWKCRIPKRSIYLSVAPSPRKLNVSSNAYAPSTPSPSHQAKKGIHRHGGKFHHIVPDLDPPTASYTWKGPAISPSPSPLLSSGGWISSRPLPLPAIPSKHLNGENSFIVHPCPAHRQPFFPTSSPTVNNKKTLSPLPSLTLPPPPPNRECLSVKCTEPLTYTPSGSPCGCVWPIQVRLRFSISLYTFFPLVSELAEEIASGIRLDRSQVRVIGADAADQQLEKTTVLINLVPLEEMFKAATAFSIYKKFWKRELFIKTPAFGAYEVLYVRYPGLPPSPPSRPSGYATVDVQPYPGSRNDDGPIKPLGVDVPREGRTNLAKICFLNRQSEPGLISSDRKPSGGGRLLALRSRPSSPAMSFSSSLLACTGPAKVFSIEDIEKATDNFDTSRTLGEGGFGLVYGGILDDGRKVAVKVLKRDDQQGSREFLAEVEMLGRLHHRNLVKLIGICAEDQCRCLVYELVPNGSVESHLHGADKEVAPLDWRARMKIALGAARGLAYLHEDSSPRVIHRDFKSSNILLEYDYTLNYLAPEYAMTGHLLVKSDVYSYGVVLLELLTGRKPVDLSQPPGQENLVAWARPLLATKEGLETIIDPSLRSDVPLDNFAKVAAIASMCVQPEVSHRPFMGEVVPALKLVCNEFEETREPMSRSCSHEDFSIDIESKHSRISNELVEDLEKCDSTLDTTIALSAVDLKSSSAGFAGQESESFRRQFNSAPLKMGRKRKFWHRLRGLSRGSMSEHEYSLNL</sequence>
<dbReference type="Gene3D" id="1.10.510.10">
    <property type="entry name" value="Transferase(Phosphotransferase) domain 1"/>
    <property type="match status" value="2"/>
</dbReference>
<reference evidence="10" key="1">
    <citation type="submission" date="2020-06" db="EMBL/GenBank/DDBJ databases">
        <authorList>
            <person name="Li T."/>
            <person name="Hu X."/>
            <person name="Zhang T."/>
            <person name="Song X."/>
            <person name="Zhang H."/>
            <person name="Dai N."/>
            <person name="Sheng W."/>
            <person name="Hou X."/>
            <person name="Wei L."/>
        </authorList>
    </citation>
    <scope>NUCLEOTIDE SEQUENCE</scope>
    <source>
        <strain evidence="10">G02</strain>
        <tissue evidence="10">Leaf</tissue>
    </source>
</reference>
<evidence type="ECO:0000256" key="3">
    <source>
        <dbReference type="ARBA" id="ARBA00022741"/>
    </source>
</evidence>
<evidence type="ECO:0000256" key="2">
    <source>
        <dbReference type="ARBA" id="ARBA00022679"/>
    </source>
</evidence>
<dbReference type="InterPro" id="IPR017441">
    <property type="entry name" value="Protein_kinase_ATP_BS"/>
</dbReference>
<proteinExistence type="predicted"/>
<keyword evidence="4 10" id="KW-0418">Kinase</keyword>
<dbReference type="Gene3D" id="3.30.200.20">
    <property type="entry name" value="Phosphorylase Kinase, domain 1"/>
    <property type="match status" value="1"/>
</dbReference>
<dbReference type="SUPFAM" id="SSF56112">
    <property type="entry name" value="Protein kinase-like (PK-like)"/>
    <property type="match status" value="1"/>
</dbReference>
<evidence type="ECO:0000256" key="1">
    <source>
        <dbReference type="ARBA" id="ARBA00022527"/>
    </source>
</evidence>
<keyword evidence="8" id="KW-1133">Transmembrane helix</keyword>
<accession>A0AAW2WKX5</accession>
<dbReference type="PANTHER" id="PTHR47989">
    <property type="entry name" value="OS01G0750732 PROTEIN"/>
    <property type="match status" value="1"/>
</dbReference>
<keyword evidence="5 6" id="KW-0067">ATP-binding</keyword>
<feature type="transmembrane region" description="Helical" evidence="8">
    <location>
        <begin position="6"/>
        <end position="30"/>
    </location>
</feature>
<dbReference type="PROSITE" id="PS50011">
    <property type="entry name" value="PROTEIN_KINASE_DOM"/>
    <property type="match status" value="1"/>
</dbReference>
<feature type="binding site" evidence="6">
    <location>
        <position position="451"/>
    </location>
    <ligand>
        <name>ATP</name>
        <dbReference type="ChEBI" id="CHEBI:30616"/>
    </ligand>
</feature>
<dbReference type="GO" id="GO:0004674">
    <property type="term" value="F:protein serine/threonine kinase activity"/>
    <property type="evidence" value="ECO:0007669"/>
    <property type="project" value="UniProtKB-KW"/>
</dbReference>
<dbReference type="Pfam" id="PF07714">
    <property type="entry name" value="PK_Tyr_Ser-Thr"/>
    <property type="match status" value="2"/>
</dbReference>
<feature type="region of interest" description="Disordered" evidence="7">
    <location>
        <begin position="64"/>
        <end position="84"/>
    </location>
</feature>
<dbReference type="InterPro" id="IPR057597">
    <property type="entry name" value="ALE2_N"/>
</dbReference>
<dbReference type="InterPro" id="IPR011009">
    <property type="entry name" value="Kinase-like_dom_sf"/>
</dbReference>
<keyword evidence="8" id="KW-0472">Membrane</keyword>
<comment type="caution">
    <text evidence="10">The sequence shown here is derived from an EMBL/GenBank/DDBJ whole genome shotgun (WGS) entry which is preliminary data.</text>
</comment>
<dbReference type="EMBL" id="JACGWJ010000001">
    <property type="protein sequence ID" value="KAL0441406.1"/>
    <property type="molecule type" value="Genomic_DNA"/>
</dbReference>
<evidence type="ECO:0000313" key="10">
    <source>
        <dbReference type="EMBL" id="KAL0441406.1"/>
    </source>
</evidence>
<evidence type="ECO:0000256" key="7">
    <source>
        <dbReference type="SAM" id="MobiDB-lite"/>
    </source>
</evidence>
<dbReference type="Pfam" id="PF23180">
    <property type="entry name" value="ALE2_N"/>
    <property type="match status" value="1"/>
</dbReference>